<dbReference type="CDD" id="cd03301">
    <property type="entry name" value="ABC_MalK_N"/>
    <property type="match status" value="1"/>
</dbReference>
<reference evidence="11 12" key="1">
    <citation type="journal article" date="2006" name="Proc. Natl. Acad. Sci. U.S.A.">
        <title>The partitioned Rhizobium etli genome: genetic and metabolic redundancy in seven interacting replicons.</title>
        <authorList>
            <person name="Gonzalez V."/>
            <person name="Santamaria R.I."/>
            <person name="Bustos P."/>
            <person name="Hernandez-Gonzalez I."/>
            <person name="Medrano-Soto A."/>
            <person name="Moreno-Hagelsieb G."/>
            <person name="Janga S.C."/>
            <person name="Ramirez M.A."/>
            <person name="Jimenez-Jacinto V."/>
            <person name="Collado-Vides J."/>
            <person name="Davila G."/>
        </authorList>
    </citation>
    <scope>NUCLEOTIDE SEQUENCE [LARGE SCALE GENOMIC DNA]</scope>
    <source>
        <strain evidence="12">ATCC 51251 / DSM 11541 / JCM 21823 / NBRC 15573 / CFN 42</strain>
    </source>
</reference>
<dbReference type="SUPFAM" id="SSF52540">
    <property type="entry name" value="P-loop containing nucleoside triphosphate hydrolases"/>
    <property type="match status" value="1"/>
</dbReference>
<keyword evidence="11" id="KW-0614">Plasmid</keyword>
<dbReference type="Pfam" id="PF00005">
    <property type="entry name" value="ABC_tran"/>
    <property type="match status" value="1"/>
</dbReference>
<dbReference type="InterPro" id="IPR015855">
    <property type="entry name" value="ABC_transpr_MalK-like"/>
</dbReference>
<keyword evidence="4" id="KW-1003">Cell membrane</keyword>
<dbReference type="InterPro" id="IPR008995">
    <property type="entry name" value="Mo/tungstate-bd_C_term_dom"/>
</dbReference>
<keyword evidence="12" id="KW-1185">Reference proteome</keyword>
<dbReference type="InterPro" id="IPR012340">
    <property type="entry name" value="NA-bd_OB-fold"/>
</dbReference>
<evidence type="ECO:0000256" key="5">
    <source>
        <dbReference type="ARBA" id="ARBA00022519"/>
    </source>
</evidence>
<dbReference type="HOGENOM" id="CLU_000604_1_1_5"/>
<feature type="domain" description="ABC transporter" evidence="10">
    <location>
        <begin position="76"/>
        <end position="306"/>
    </location>
</feature>
<dbReference type="InterPro" id="IPR027417">
    <property type="entry name" value="P-loop_NTPase"/>
</dbReference>
<comment type="subcellular location">
    <subcellularLocation>
        <location evidence="1">Cell inner membrane</location>
        <topology evidence="1">Peripheral membrane protein</topology>
    </subcellularLocation>
</comment>
<gene>
    <name evidence="11" type="ordered locus">RHE_PF00377</name>
</gene>
<dbReference type="GO" id="GO:0140359">
    <property type="term" value="F:ABC-type transporter activity"/>
    <property type="evidence" value="ECO:0007669"/>
    <property type="project" value="InterPro"/>
</dbReference>
<dbReference type="InterPro" id="IPR003593">
    <property type="entry name" value="AAA+_ATPase"/>
</dbReference>
<accession>Q2JYR9</accession>
<evidence type="ECO:0000256" key="3">
    <source>
        <dbReference type="ARBA" id="ARBA00022448"/>
    </source>
</evidence>
<dbReference type="Gene3D" id="3.40.50.300">
    <property type="entry name" value="P-loop containing nucleotide triphosphate hydrolases"/>
    <property type="match status" value="1"/>
</dbReference>
<dbReference type="InterPro" id="IPR003439">
    <property type="entry name" value="ABC_transporter-like_ATP-bd"/>
</dbReference>
<dbReference type="InterPro" id="IPR040582">
    <property type="entry name" value="OB_MalK-like"/>
</dbReference>
<dbReference type="PROSITE" id="PS00211">
    <property type="entry name" value="ABC_TRANSPORTER_1"/>
    <property type="match status" value="1"/>
</dbReference>
<dbReference type="GO" id="GO:0055052">
    <property type="term" value="C:ATP-binding cassette (ABC) transporter complex, substrate-binding subunit-containing"/>
    <property type="evidence" value="ECO:0007669"/>
    <property type="project" value="TreeGrafter"/>
</dbReference>
<keyword evidence="6" id="KW-0547">Nucleotide-binding</keyword>
<dbReference type="GO" id="GO:0008643">
    <property type="term" value="P:carbohydrate transport"/>
    <property type="evidence" value="ECO:0007669"/>
    <property type="project" value="InterPro"/>
</dbReference>
<dbReference type="AlphaFoldDB" id="Q2JYR9"/>
<evidence type="ECO:0000256" key="6">
    <source>
        <dbReference type="ARBA" id="ARBA00022741"/>
    </source>
</evidence>
<comment type="similarity">
    <text evidence="2">Belongs to the ABC transporter superfamily.</text>
</comment>
<evidence type="ECO:0000256" key="4">
    <source>
        <dbReference type="ARBA" id="ARBA00022475"/>
    </source>
</evidence>
<dbReference type="SMART" id="SM00382">
    <property type="entry name" value="AAA"/>
    <property type="match status" value="1"/>
</dbReference>
<dbReference type="EMBL" id="CP000138">
    <property type="protein sequence ID" value="ABC94267.1"/>
    <property type="molecule type" value="Genomic_DNA"/>
</dbReference>
<name>Q2JYR9_RHIEC</name>
<evidence type="ECO:0000256" key="9">
    <source>
        <dbReference type="ARBA" id="ARBA00023136"/>
    </source>
</evidence>
<dbReference type="Gene3D" id="2.40.50.140">
    <property type="entry name" value="Nucleic acid-binding proteins"/>
    <property type="match status" value="1"/>
</dbReference>
<dbReference type="GO" id="GO:0016887">
    <property type="term" value="F:ATP hydrolysis activity"/>
    <property type="evidence" value="ECO:0007669"/>
    <property type="project" value="InterPro"/>
</dbReference>
<dbReference type="PROSITE" id="PS50893">
    <property type="entry name" value="ABC_TRANSPORTER_2"/>
    <property type="match status" value="1"/>
</dbReference>
<proteinExistence type="inferred from homology"/>
<dbReference type="PANTHER" id="PTHR43875:SF15">
    <property type="entry name" value="TREHALOSE IMPORT ATP-BINDING PROTEIN SUGC"/>
    <property type="match status" value="1"/>
</dbReference>
<dbReference type="InterPro" id="IPR017871">
    <property type="entry name" value="ABC_transporter-like_CS"/>
</dbReference>
<evidence type="ECO:0000256" key="2">
    <source>
        <dbReference type="ARBA" id="ARBA00005417"/>
    </source>
</evidence>
<geneLocation type="plasmid" evidence="11 12">
    <name>p42f</name>
</geneLocation>
<dbReference type="Proteomes" id="UP000001936">
    <property type="component" value="Plasmid p42f"/>
</dbReference>
<dbReference type="GO" id="GO:0005524">
    <property type="term" value="F:ATP binding"/>
    <property type="evidence" value="ECO:0007669"/>
    <property type="project" value="UniProtKB-KW"/>
</dbReference>
<dbReference type="PANTHER" id="PTHR43875">
    <property type="entry name" value="MALTODEXTRIN IMPORT ATP-BINDING PROTEIN MSMX"/>
    <property type="match status" value="1"/>
</dbReference>
<keyword evidence="5" id="KW-0997">Cell inner membrane</keyword>
<evidence type="ECO:0000256" key="7">
    <source>
        <dbReference type="ARBA" id="ARBA00022840"/>
    </source>
</evidence>
<dbReference type="FunFam" id="3.40.50.300:FF:000042">
    <property type="entry name" value="Maltose/maltodextrin ABC transporter, ATP-binding protein"/>
    <property type="match status" value="1"/>
</dbReference>
<dbReference type="Gene3D" id="2.40.50.100">
    <property type="match status" value="1"/>
</dbReference>
<evidence type="ECO:0000256" key="8">
    <source>
        <dbReference type="ARBA" id="ARBA00022967"/>
    </source>
</evidence>
<sequence>MERSANDVAHRQPEISRARFAVPDDLRHHRAVPAMESVSAPLWHDDDACRTDRLHGDDQDPPGCATRRRQPLMTQIELRAIQKYFGAVQVIKDLNLAIDDNEFIVLLGQSGCGKTTTLRAIAGLETIDDGDILIDGQPVQHIKASGRDIAMVFQSFSLYPHMTVYENIAFPLRATRMSRADVDRAVREIAAVLRITDLLARKPSALSGGDMQRVAIGRALVRRPKAMLMDEPIGALDAKLREEMRAEIKRLHIKQGSTTIYVTHDQVEAMSLADRIVIMHEGILQQVGTPEEVYGQPANMFVAQFVGSPVMNMAPATVSETGGHTSVQVGDGTTGFEFPAVLANRLSEARAASGQLTLGVRPEGVVVSREAREGFVPVEAHIIEPLGSHDIVDLKVGQQMIRARTKSGFVPGPGEAVWARIDPAQAHFFNTATGSSLGIRL</sequence>
<dbReference type="SUPFAM" id="SSF50331">
    <property type="entry name" value="MOP-like"/>
    <property type="match status" value="1"/>
</dbReference>
<organism evidence="11 12">
    <name type="scientific">Rhizobium etli (strain ATCC 51251 / DSM 11541 / JCM 21823 / NBRC 15573 / CFN 42)</name>
    <dbReference type="NCBI Taxonomy" id="347834"/>
    <lineage>
        <taxon>Bacteria</taxon>
        <taxon>Pseudomonadati</taxon>
        <taxon>Pseudomonadota</taxon>
        <taxon>Alphaproteobacteria</taxon>
        <taxon>Hyphomicrobiales</taxon>
        <taxon>Rhizobiaceae</taxon>
        <taxon>Rhizobium/Agrobacterium group</taxon>
        <taxon>Rhizobium</taxon>
    </lineage>
</organism>
<evidence type="ECO:0000259" key="10">
    <source>
        <dbReference type="PROSITE" id="PS50893"/>
    </source>
</evidence>
<evidence type="ECO:0000256" key="1">
    <source>
        <dbReference type="ARBA" id="ARBA00004417"/>
    </source>
</evidence>
<evidence type="ECO:0000313" key="11">
    <source>
        <dbReference type="EMBL" id="ABC94267.1"/>
    </source>
</evidence>
<keyword evidence="3" id="KW-0813">Transport</keyword>
<evidence type="ECO:0000313" key="12">
    <source>
        <dbReference type="Proteomes" id="UP000001936"/>
    </source>
</evidence>
<dbReference type="Pfam" id="PF17912">
    <property type="entry name" value="OB_MalK"/>
    <property type="match status" value="1"/>
</dbReference>
<protein>
    <submittedName>
        <fullName evidence="11">Probable sugar ABC transporter, ATP-binding protein</fullName>
    </submittedName>
</protein>
<dbReference type="KEGG" id="ret:RHE_PF00377"/>
<keyword evidence="8" id="KW-1278">Translocase</keyword>
<keyword evidence="9" id="KW-0472">Membrane</keyword>
<keyword evidence="7 11" id="KW-0067">ATP-binding</keyword>
<dbReference type="InterPro" id="IPR047641">
    <property type="entry name" value="ABC_transpr_MalK/UgpC-like"/>
</dbReference>